<dbReference type="Pfam" id="PF00849">
    <property type="entry name" value="PseudoU_synth_2"/>
    <property type="match status" value="1"/>
</dbReference>
<dbReference type="PANTHER" id="PTHR21600">
    <property type="entry name" value="MITOCHONDRIAL RNA PSEUDOURIDINE SYNTHASE"/>
    <property type="match status" value="1"/>
</dbReference>
<evidence type="ECO:0000256" key="2">
    <source>
        <dbReference type="ARBA" id="ARBA00023235"/>
    </source>
</evidence>
<dbReference type="InterPro" id="IPR006145">
    <property type="entry name" value="PsdUridine_synth_RsuA/RluA"/>
</dbReference>
<evidence type="ECO:0000313" key="4">
    <source>
        <dbReference type="EMBL" id="ASD62997.1"/>
    </source>
</evidence>
<dbReference type="CDD" id="cd02869">
    <property type="entry name" value="PseudoU_synth_RluA_like"/>
    <property type="match status" value="1"/>
</dbReference>
<dbReference type="GO" id="GO:0001522">
    <property type="term" value="P:pseudouridine synthesis"/>
    <property type="evidence" value="ECO:0007669"/>
    <property type="project" value="InterPro"/>
</dbReference>
<dbReference type="EMBL" id="CP020946">
    <property type="protein sequence ID" value="ASD62997.1"/>
    <property type="molecule type" value="Genomic_DNA"/>
</dbReference>
<gene>
    <name evidence="4" type="ORF">B9G79_05150</name>
</gene>
<evidence type="ECO:0000256" key="1">
    <source>
        <dbReference type="ARBA" id="ARBA00010876"/>
    </source>
</evidence>
<proteinExistence type="inferred from homology"/>
<accession>A0A1Z3N6C8</accession>
<dbReference type="Proteomes" id="UP000197003">
    <property type="component" value="Chromosome"/>
</dbReference>
<dbReference type="PANTHER" id="PTHR21600:SF83">
    <property type="entry name" value="PSEUDOURIDYLATE SYNTHASE RPUSD4, MITOCHONDRIAL"/>
    <property type="match status" value="1"/>
</dbReference>
<dbReference type="RefSeq" id="WP_088564583.1">
    <property type="nucleotide sequence ID" value="NZ_CP020946.1"/>
</dbReference>
<dbReference type="InterPro" id="IPR050188">
    <property type="entry name" value="RluA_PseudoU_synthase"/>
</dbReference>
<sequence>MKKIPKKHQPRGFEILHEDLDVIVGNKAPGVLTVAAKWDRENTIHNLLNLYVRKGNPRSNKCVYVVHRLDQATTGVLIFAKTQQVQQFLKDDWKSTIKTYYAIVHGKMPKKSGTISSYLEEDENYVVHSSKDSDKGKLAITEYEVLKETEKFSLLKINLLTGKKNQIRVHLAGEGHPIVGDPKYGKASTNFKELRLHSASLEFTHPHNKKRITIKAPVPNYFRTLIDYEY</sequence>
<organism evidence="4 5">
    <name type="scientific">Bdellovibrio bacteriovorus</name>
    <dbReference type="NCBI Taxonomy" id="959"/>
    <lineage>
        <taxon>Bacteria</taxon>
        <taxon>Pseudomonadati</taxon>
        <taxon>Bdellovibrionota</taxon>
        <taxon>Bdellovibrionia</taxon>
        <taxon>Bdellovibrionales</taxon>
        <taxon>Pseudobdellovibrionaceae</taxon>
        <taxon>Bdellovibrio</taxon>
    </lineage>
</organism>
<dbReference type="GO" id="GO:0140098">
    <property type="term" value="F:catalytic activity, acting on RNA"/>
    <property type="evidence" value="ECO:0007669"/>
    <property type="project" value="UniProtKB-ARBA"/>
</dbReference>
<dbReference type="OrthoDB" id="5289274at2"/>
<dbReference type="InterPro" id="IPR006224">
    <property type="entry name" value="PsdUridine_synth_RluA-like_CS"/>
</dbReference>
<dbReference type="SUPFAM" id="SSF55120">
    <property type="entry name" value="Pseudouridine synthase"/>
    <property type="match status" value="1"/>
</dbReference>
<dbReference type="GO" id="GO:0009982">
    <property type="term" value="F:pseudouridine synthase activity"/>
    <property type="evidence" value="ECO:0007669"/>
    <property type="project" value="InterPro"/>
</dbReference>
<name>A0A1Z3N6C8_BDEBC</name>
<feature type="domain" description="Pseudouridine synthase RsuA/RluA-like" evidence="3">
    <location>
        <begin position="21"/>
        <end position="172"/>
    </location>
</feature>
<evidence type="ECO:0000313" key="5">
    <source>
        <dbReference type="Proteomes" id="UP000197003"/>
    </source>
</evidence>
<dbReference type="Gene3D" id="3.30.2350.10">
    <property type="entry name" value="Pseudouridine synthase"/>
    <property type="match status" value="1"/>
</dbReference>
<dbReference type="AlphaFoldDB" id="A0A1Z3N6C8"/>
<dbReference type="PROSITE" id="PS01129">
    <property type="entry name" value="PSI_RLU"/>
    <property type="match status" value="1"/>
</dbReference>
<protein>
    <submittedName>
        <fullName evidence="4">RNA pseudouridine synthase</fullName>
    </submittedName>
</protein>
<dbReference type="GO" id="GO:0003723">
    <property type="term" value="F:RNA binding"/>
    <property type="evidence" value="ECO:0007669"/>
    <property type="project" value="InterPro"/>
</dbReference>
<reference evidence="4 5" key="1">
    <citation type="submission" date="2017-04" db="EMBL/GenBank/DDBJ databases">
        <title>Whole genome sequence of Bdellovibrio bacteriovorus strain SSB218315.</title>
        <authorList>
            <person name="Oyedara O."/>
            <person name="Rodriguez-Perez M.A."/>
        </authorList>
    </citation>
    <scope>NUCLEOTIDE SEQUENCE [LARGE SCALE GENOMIC DNA]</scope>
    <source>
        <strain evidence="4 5">SSB218315</strain>
    </source>
</reference>
<dbReference type="InterPro" id="IPR020103">
    <property type="entry name" value="PsdUridine_synth_cat_dom_sf"/>
</dbReference>
<comment type="similarity">
    <text evidence="1">Belongs to the pseudouridine synthase RluA family.</text>
</comment>
<dbReference type="GO" id="GO:0006396">
    <property type="term" value="P:RNA processing"/>
    <property type="evidence" value="ECO:0007669"/>
    <property type="project" value="UniProtKB-ARBA"/>
</dbReference>
<evidence type="ECO:0000259" key="3">
    <source>
        <dbReference type="Pfam" id="PF00849"/>
    </source>
</evidence>
<keyword evidence="2" id="KW-0413">Isomerase</keyword>